<dbReference type="PANTHER" id="PTHR43771:SF1">
    <property type="entry name" value="PHOSPHOMANNOMUTASE"/>
    <property type="match status" value="1"/>
</dbReference>
<comment type="cofactor">
    <cofactor evidence="1">
        <name>Mg(2+)</name>
        <dbReference type="ChEBI" id="CHEBI:18420"/>
    </cofactor>
</comment>
<feature type="domain" description="Alpha-D-phosphohexomutase alpha/beta/alpha" evidence="10">
    <location>
        <begin position="177"/>
        <end position="261"/>
    </location>
</feature>
<dbReference type="SUPFAM" id="SSF53738">
    <property type="entry name" value="Phosphoglucomutase, first 3 domains"/>
    <property type="match status" value="3"/>
</dbReference>
<dbReference type="Pfam" id="PF00408">
    <property type="entry name" value="PGM_PMM_IV"/>
    <property type="match status" value="1"/>
</dbReference>
<dbReference type="InterPro" id="IPR005846">
    <property type="entry name" value="A-D-PHexomutase_a/b/a-III"/>
</dbReference>
<dbReference type="PRINTS" id="PR00509">
    <property type="entry name" value="PGMPMM"/>
</dbReference>
<dbReference type="Pfam" id="PF02878">
    <property type="entry name" value="PGM_PMM_I"/>
    <property type="match status" value="1"/>
</dbReference>
<dbReference type="GO" id="GO:0005975">
    <property type="term" value="P:carbohydrate metabolic process"/>
    <property type="evidence" value="ECO:0007669"/>
    <property type="project" value="InterPro"/>
</dbReference>
<dbReference type="Gene3D" id="3.30.310.50">
    <property type="entry name" value="Alpha-D-phosphohexomutase, C-terminal domain"/>
    <property type="match status" value="1"/>
</dbReference>
<dbReference type="Proteomes" id="UP000177027">
    <property type="component" value="Unassembled WGS sequence"/>
</dbReference>
<keyword evidence="4 7" id="KW-0479">Metal-binding</keyword>
<keyword evidence="6" id="KW-0413">Isomerase</keyword>
<evidence type="ECO:0000256" key="1">
    <source>
        <dbReference type="ARBA" id="ARBA00001946"/>
    </source>
</evidence>
<comment type="similarity">
    <text evidence="2 7">Belongs to the phosphohexose mutase family.</text>
</comment>
<feature type="domain" description="Alpha-D-phosphohexomutase alpha/beta/alpha" evidence="11">
    <location>
        <begin position="268"/>
        <end position="372"/>
    </location>
</feature>
<dbReference type="GO" id="GO:0016868">
    <property type="term" value="F:intramolecular phosphotransferase activity"/>
    <property type="evidence" value="ECO:0007669"/>
    <property type="project" value="InterPro"/>
</dbReference>
<feature type="domain" description="Alpha-D-phosphohexomutase alpha/beta/alpha" evidence="9">
    <location>
        <begin position="7"/>
        <end position="121"/>
    </location>
</feature>
<dbReference type="Gene3D" id="3.40.120.10">
    <property type="entry name" value="Alpha-D-Glucose-1,6-Bisphosphate, subunit A, domain 3"/>
    <property type="match status" value="3"/>
</dbReference>
<dbReference type="SUPFAM" id="SSF55957">
    <property type="entry name" value="Phosphoglucomutase, C-terminal domain"/>
    <property type="match status" value="1"/>
</dbReference>
<dbReference type="Pfam" id="PF02880">
    <property type="entry name" value="PGM_PMM_III"/>
    <property type="match status" value="1"/>
</dbReference>
<evidence type="ECO:0000256" key="2">
    <source>
        <dbReference type="ARBA" id="ARBA00010231"/>
    </source>
</evidence>
<dbReference type="InterPro" id="IPR016055">
    <property type="entry name" value="A-D-PHexomutase_a/b/a-I/II/III"/>
</dbReference>
<feature type="domain" description="Alpha-D-phosphohexomutase C-terminal" evidence="8">
    <location>
        <begin position="381"/>
        <end position="449"/>
    </location>
</feature>
<dbReference type="GO" id="GO:0000287">
    <property type="term" value="F:magnesium ion binding"/>
    <property type="evidence" value="ECO:0007669"/>
    <property type="project" value="InterPro"/>
</dbReference>
<dbReference type="CDD" id="cd03089">
    <property type="entry name" value="PMM_PGM"/>
    <property type="match status" value="1"/>
</dbReference>
<evidence type="ECO:0008006" key="14">
    <source>
        <dbReference type="Google" id="ProtNLM"/>
    </source>
</evidence>
<evidence type="ECO:0000256" key="4">
    <source>
        <dbReference type="ARBA" id="ARBA00022723"/>
    </source>
</evidence>
<proteinExistence type="inferred from homology"/>
<comment type="caution">
    <text evidence="12">The sequence shown here is derived from an EMBL/GenBank/DDBJ whole genome shotgun (WGS) entry which is preliminary data.</text>
</comment>
<keyword evidence="3" id="KW-0597">Phosphoprotein</keyword>
<sequence length="461" mass="51295">MSIPAHIFKSYDIRGIVPDEINKENIYGIAQAVLGYIQRKLGKTNITIAVGKDMRLSAPTLYPIFKKALVDGGATIIDNGLVSTPTFYFSVLHLRTDAGIQLTASHNPPQYSGMKMVIRDGDGLVKIGKGTGMDEIQKSALEGIVIKEKGGSEKKHEGIMDEEIKYACELVSMDGIKALKVVADPANAMGITYIDALFKKLPCELVKMNFELDGTFPSHEPNPLVFENLRDLQKKVIEEKADLGIAPDGDGDRMFFIDEKGQIIQASYITAIVSRELLRRFPGEKILFDIRYIMTPKKIIEELGGSWDITKVGHAFITQKIHETNALFGGESSAHYFFRYTGGAESQLLMILLILKIMSKSGKKLSELVEEVKRSSESGEINFVTDNAQDILNVLKETYHDAEISMLDGISIEYPDWRCNVRTSNTEPLLRLNLEAINDVAVKKRVKEVTSLILKQGARIH</sequence>
<evidence type="ECO:0000256" key="3">
    <source>
        <dbReference type="ARBA" id="ARBA00022553"/>
    </source>
</evidence>
<name>A0A1F7HDK3_9BACT</name>
<reference evidence="12 13" key="1">
    <citation type="journal article" date="2016" name="Nat. Commun.">
        <title>Thousands of microbial genomes shed light on interconnected biogeochemical processes in an aquifer system.</title>
        <authorList>
            <person name="Anantharaman K."/>
            <person name="Brown C.T."/>
            <person name="Hug L.A."/>
            <person name="Sharon I."/>
            <person name="Castelle C.J."/>
            <person name="Probst A.J."/>
            <person name="Thomas B.C."/>
            <person name="Singh A."/>
            <person name="Wilkins M.J."/>
            <person name="Karaoz U."/>
            <person name="Brodie E.L."/>
            <person name="Williams K.H."/>
            <person name="Hubbard S.S."/>
            <person name="Banfield J.F."/>
        </authorList>
    </citation>
    <scope>NUCLEOTIDE SEQUENCE [LARGE SCALE GENOMIC DNA]</scope>
</reference>
<dbReference type="InterPro" id="IPR016066">
    <property type="entry name" value="A-D-PHexomutase_CS"/>
</dbReference>
<dbReference type="InterPro" id="IPR036900">
    <property type="entry name" value="A-D-PHexomutase_C_sf"/>
</dbReference>
<evidence type="ECO:0000259" key="11">
    <source>
        <dbReference type="Pfam" id="PF02880"/>
    </source>
</evidence>
<dbReference type="InterPro" id="IPR005845">
    <property type="entry name" value="A-D-PHexomutase_a/b/a-II"/>
</dbReference>
<accession>A0A1F7HDK3</accession>
<dbReference type="InterPro" id="IPR005841">
    <property type="entry name" value="Alpha-D-phosphohexomutase_SF"/>
</dbReference>
<organism evidence="12 13">
    <name type="scientific">Candidatus Roizmanbacteria bacterium RIFCSPHIGHO2_02_FULL_40_9</name>
    <dbReference type="NCBI Taxonomy" id="1802042"/>
    <lineage>
        <taxon>Bacteria</taxon>
        <taxon>Candidatus Roizmaniibacteriota</taxon>
    </lineage>
</organism>
<evidence type="ECO:0000313" key="13">
    <source>
        <dbReference type="Proteomes" id="UP000177027"/>
    </source>
</evidence>
<dbReference type="Pfam" id="PF02879">
    <property type="entry name" value="PGM_PMM_II"/>
    <property type="match status" value="1"/>
</dbReference>
<gene>
    <name evidence="12" type="ORF">A3D06_00750</name>
</gene>
<evidence type="ECO:0000259" key="8">
    <source>
        <dbReference type="Pfam" id="PF00408"/>
    </source>
</evidence>
<dbReference type="InterPro" id="IPR005844">
    <property type="entry name" value="A-D-PHexomutase_a/b/a-I"/>
</dbReference>
<dbReference type="PANTHER" id="PTHR43771">
    <property type="entry name" value="PHOSPHOMANNOMUTASE"/>
    <property type="match status" value="1"/>
</dbReference>
<evidence type="ECO:0000313" key="12">
    <source>
        <dbReference type="EMBL" id="OGK29143.1"/>
    </source>
</evidence>
<evidence type="ECO:0000256" key="5">
    <source>
        <dbReference type="ARBA" id="ARBA00022842"/>
    </source>
</evidence>
<dbReference type="PROSITE" id="PS00710">
    <property type="entry name" value="PGM_PMM"/>
    <property type="match status" value="1"/>
</dbReference>
<protein>
    <recommendedName>
        <fullName evidence="14">Phosphomannomutase/phosphoglucomutase</fullName>
    </recommendedName>
</protein>
<dbReference type="InterPro" id="IPR005843">
    <property type="entry name" value="A-D-PHexomutase_C"/>
</dbReference>
<evidence type="ECO:0000256" key="6">
    <source>
        <dbReference type="ARBA" id="ARBA00023235"/>
    </source>
</evidence>
<evidence type="ECO:0000256" key="7">
    <source>
        <dbReference type="RuleBase" id="RU004326"/>
    </source>
</evidence>
<evidence type="ECO:0000259" key="9">
    <source>
        <dbReference type="Pfam" id="PF02878"/>
    </source>
</evidence>
<evidence type="ECO:0000259" key="10">
    <source>
        <dbReference type="Pfam" id="PF02879"/>
    </source>
</evidence>
<dbReference type="EMBL" id="MFZS01000017">
    <property type="protein sequence ID" value="OGK29143.1"/>
    <property type="molecule type" value="Genomic_DNA"/>
</dbReference>
<keyword evidence="5 7" id="KW-0460">Magnesium</keyword>
<dbReference type="AlphaFoldDB" id="A0A1F7HDK3"/>